<organism evidence="4">
    <name type="scientific">marine sediment metagenome</name>
    <dbReference type="NCBI Taxonomy" id="412755"/>
    <lineage>
        <taxon>unclassified sequences</taxon>
        <taxon>metagenomes</taxon>
        <taxon>ecological metagenomes</taxon>
    </lineage>
</organism>
<protein>
    <recommendedName>
        <fullName evidence="5">Hydrogenase maturation factor HypA</fullName>
    </recommendedName>
</protein>
<dbReference type="NCBIfam" id="TIGR00100">
    <property type="entry name" value="hypA"/>
    <property type="match status" value="1"/>
</dbReference>
<dbReference type="GO" id="GO:0051604">
    <property type="term" value="P:protein maturation"/>
    <property type="evidence" value="ECO:0007669"/>
    <property type="project" value="InterPro"/>
</dbReference>
<dbReference type="InterPro" id="IPR000688">
    <property type="entry name" value="HypA/HybF"/>
</dbReference>
<dbReference type="HAMAP" id="MF_00213">
    <property type="entry name" value="HypA_HybF"/>
    <property type="match status" value="1"/>
</dbReference>
<sequence>MLRMHELAITQSMFDLVLEQAKKAGAKKVGKVNLVIGEMTGVVGDCVQFYFDFISKGTLAEGAALSFVMVPPKTRCWGCAQLFELKEFDWTCPYCRGNNLQIVAGKELFVESIEVD</sequence>
<dbReference type="AlphaFoldDB" id="X0VWG5"/>
<keyword evidence="3" id="KW-0862">Zinc</keyword>
<dbReference type="GO" id="GO:0008270">
    <property type="term" value="F:zinc ion binding"/>
    <property type="evidence" value="ECO:0007669"/>
    <property type="project" value="TreeGrafter"/>
</dbReference>
<name>X0VWG5_9ZZZZ</name>
<dbReference type="GO" id="GO:0016151">
    <property type="term" value="F:nickel cation binding"/>
    <property type="evidence" value="ECO:0007669"/>
    <property type="project" value="InterPro"/>
</dbReference>
<dbReference type="PANTHER" id="PTHR34535:SF3">
    <property type="entry name" value="HYDROGENASE MATURATION FACTOR HYPA"/>
    <property type="match status" value="1"/>
</dbReference>
<gene>
    <name evidence="4" type="ORF">S01H1_38411</name>
</gene>
<accession>X0VWG5</accession>
<comment type="caution">
    <text evidence="4">The sequence shown here is derived from an EMBL/GenBank/DDBJ whole genome shotgun (WGS) entry which is preliminary data.</text>
</comment>
<keyword evidence="1" id="KW-0533">Nickel</keyword>
<keyword evidence="2" id="KW-0479">Metal-binding</keyword>
<evidence type="ECO:0000256" key="3">
    <source>
        <dbReference type="ARBA" id="ARBA00022833"/>
    </source>
</evidence>
<reference evidence="4" key="1">
    <citation type="journal article" date="2014" name="Front. Microbiol.">
        <title>High frequency of phylogenetically diverse reductive dehalogenase-homologous genes in deep subseafloor sedimentary metagenomes.</title>
        <authorList>
            <person name="Kawai M."/>
            <person name="Futagami T."/>
            <person name="Toyoda A."/>
            <person name="Takaki Y."/>
            <person name="Nishi S."/>
            <person name="Hori S."/>
            <person name="Arai W."/>
            <person name="Tsubouchi T."/>
            <person name="Morono Y."/>
            <person name="Uchiyama I."/>
            <person name="Ito T."/>
            <person name="Fujiyama A."/>
            <person name="Inagaki F."/>
            <person name="Takami H."/>
        </authorList>
    </citation>
    <scope>NUCLEOTIDE SEQUENCE</scope>
    <source>
        <strain evidence="4">Expedition CK06-06</strain>
    </source>
</reference>
<evidence type="ECO:0000256" key="1">
    <source>
        <dbReference type="ARBA" id="ARBA00022596"/>
    </source>
</evidence>
<evidence type="ECO:0000256" key="2">
    <source>
        <dbReference type="ARBA" id="ARBA00022723"/>
    </source>
</evidence>
<dbReference type="PANTHER" id="PTHR34535">
    <property type="entry name" value="HYDROGENASE MATURATION FACTOR HYPA"/>
    <property type="match status" value="1"/>
</dbReference>
<dbReference type="Gene3D" id="3.30.2320.80">
    <property type="match status" value="1"/>
</dbReference>
<evidence type="ECO:0008006" key="5">
    <source>
        <dbReference type="Google" id="ProtNLM"/>
    </source>
</evidence>
<evidence type="ECO:0000313" key="4">
    <source>
        <dbReference type="EMBL" id="GAG04866.1"/>
    </source>
</evidence>
<dbReference type="EMBL" id="BARS01024180">
    <property type="protein sequence ID" value="GAG04866.1"/>
    <property type="molecule type" value="Genomic_DNA"/>
</dbReference>
<dbReference type="Pfam" id="PF01155">
    <property type="entry name" value="HypA"/>
    <property type="match status" value="1"/>
</dbReference>
<proteinExistence type="inferred from homology"/>
<dbReference type="PIRSF" id="PIRSF004761">
    <property type="entry name" value="Hydrgn_mat_HypA"/>
    <property type="match status" value="1"/>
</dbReference>